<dbReference type="Proteomes" id="UP001221757">
    <property type="component" value="Unassembled WGS sequence"/>
</dbReference>
<name>A0AAD7DEL6_MYCRO</name>
<feature type="region of interest" description="Disordered" evidence="1">
    <location>
        <begin position="1"/>
        <end position="72"/>
    </location>
</feature>
<organism evidence="2 3">
    <name type="scientific">Mycena rosella</name>
    <name type="common">Pink bonnet</name>
    <name type="synonym">Agaricus rosellus</name>
    <dbReference type="NCBI Taxonomy" id="1033263"/>
    <lineage>
        <taxon>Eukaryota</taxon>
        <taxon>Fungi</taxon>
        <taxon>Dikarya</taxon>
        <taxon>Basidiomycota</taxon>
        <taxon>Agaricomycotina</taxon>
        <taxon>Agaricomycetes</taxon>
        <taxon>Agaricomycetidae</taxon>
        <taxon>Agaricales</taxon>
        <taxon>Marasmiineae</taxon>
        <taxon>Mycenaceae</taxon>
        <taxon>Mycena</taxon>
    </lineage>
</organism>
<keyword evidence="3" id="KW-1185">Reference proteome</keyword>
<evidence type="ECO:0000313" key="2">
    <source>
        <dbReference type="EMBL" id="KAJ7687639.1"/>
    </source>
</evidence>
<dbReference type="AlphaFoldDB" id="A0AAD7DEL6"/>
<feature type="compositionally biased region" description="Low complexity" evidence="1">
    <location>
        <begin position="55"/>
        <end position="72"/>
    </location>
</feature>
<evidence type="ECO:0000313" key="3">
    <source>
        <dbReference type="Proteomes" id="UP001221757"/>
    </source>
</evidence>
<gene>
    <name evidence="2" type="ORF">B0H17DRAFT_1136189</name>
</gene>
<feature type="compositionally biased region" description="Low complexity" evidence="1">
    <location>
        <begin position="420"/>
        <end position="431"/>
    </location>
</feature>
<feature type="region of interest" description="Disordered" evidence="1">
    <location>
        <begin position="375"/>
        <end position="447"/>
    </location>
</feature>
<dbReference type="EMBL" id="JARKIE010000086">
    <property type="protein sequence ID" value="KAJ7687639.1"/>
    <property type="molecule type" value="Genomic_DNA"/>
</dbReference>
<proteinExistence type="predicted"/>
<feature type="compositionally biased region" description="Basic residues" evidence="1">
    <location>
        <begin position="409"/>
        <end position="419"/>
    </location>
</feature>
<accession>A0AAD7DEL6</accession>
<feature type="compositionally biased region" description="Low complexity" evidence="1">
    <location>
        <begin position="9"/>
        <end position="29"/>
    </location>
</feature>
<feature type="region of interest" description="Disordered" evidence="1">
    <location>
        <begin position="114"/>
        <end position="162"/>
    </location>
</feature>
<comment type="caution">
    <text evidence="2">The sequence shown here is derived from an EMBL/GenBank/DDBJ whole genome shotgun (WGS) entry which is preliminary data.</text>
</comment>
<reference evidence="2" key="1">
    <citation type="submission" date="2023-03" db="EMBL/GenBank/DDBJ databases">
        <title>Massive genome expansion in bonnet fungi (Mycena s.s.) driven by repeated elements and novel gene families across ecological guilds.</title>
        <authorList>
            <consortium name="Lawrence Berkeley National Laboratory"/>
            <person name="Harder C.B."/>
            <person name="Miyauchi S."/>
            <person name="Viragh M."/>
            <person name="Kuo A."/>
            <person name="Thoen E."/>
            <person name="Andreopoulos B."/>
            <person name="Lu D."/>
            <person name="Skrede I."/>
            <person name="Drula E."/>
            <person name="Henrissat B."/>
            <person name="Morin E."/>
            <person name="Kohler A."/>
            <person name="Barry K."/>
            <person name="LaButti K."/>
            <person name="Morin E."/>
            <person name="Salamov A."/>
            <person name="Lipzen A."/>
            <person name="Mereny Z."/>
            <person name="Hegedus B."/>
            <person name="Baldrian P."/>
            <person name="Stursova M."/>
            <person name="Weitz H."/>
            <person name="Taylor A."/>
            <person name="Grigoriev I.V."/>
            <person name="Nagy L.G."/>
            <person name="Martin F."/>
            <person name="Kauserud H."/>
        </authorList>
    </citation>
    <scope>NUCLEOTIDE SEQUENCE</scope>
    <source>
        <strain evidence="2">CBHHK067</strain>
    </source>
</reference>
<sequence length="493" mass="50871">MAKTTINITPSTTGRATRSATATARNTPSGTNARLPAASTPVRATSIALDAQPETPTGAHAAAVAARTAPTAGARVAIASTANSADAATPSRAAPEATNAAAALSAVPATAAFDLAGPKPTNDADVPRRSATAPSSPGAGTTLTEAPHTDISEYPYGATDLSLPEDVDARARDDVRSPEPSSPPPDVLVRMVVQAAEKIADEFRPTDTAGAQAATDIAEGFRAKSSDATALPVDPDEGPLADSSAANDGVVEAVRYEFRNLATEYLTQDDVEGLVELAVHKRAQKGKGRAEPAVPFPQAGRPVFLSPIAHEMEEGEVDEDMPLVDPQLDNFFDPGSILSDPHLDADTERAIAENLLVNSALPEFDPAHLARAKANSLGLDPGPASQDASSSRLTDDPRPLRAAQMALRASRRLRPRRRATTTSSRSTPLRLGSSNSAGSNPQPLPIDTASARVTRTSAAAAVRAARTQNTTGSSAQPLSYAAAVTAPFTPLLH</sequence>
<protein>
    <submittedName>
        <fullName evidence="2">Uncharacterized protein</fullName>
    </submittedName>
</protein>
<evidence type="ECO:0000256" key="1">
    <source>
        <dbReference type="SAM" id="MobiDB-lite"/>
    </source>
</evidence>
<feature type="compositionally biased region" description="Polar residues" evidence="1">
    <location>
        <begin position="132"/>
        <end position="144"/>
    </location>
</feature>
<feature type="compositionally biased region" description="Polar residues" evidence="1">
    <location>
        <begin position="432"/>
        <end position="441"/>
    </location>
</feature>